<evidence type="ECO:0000313" key="2">
    <source>
        <dbReference type="EMBL" id="GAA3593753.1"/>
    </source>
</evidence>
<protein>
    <submittedName>
        <fullName evidence="2">Uncharacterized protein</fullName>
    </submittedName>
</protein>
<evidence type="ECO:0000256" key="1">
    <source>
        <dbReference type="SAM" id="MobiDB-lite"/>
    </source>
</evidence>
<sequence>MTSLESSTALSTERALHRLFNSTELPTLMIVQTSTADTPRPTLTTKSQSHRHEVTHIE</sequence>
<keyword evidence="3" id="KW-1185">Reference proteome</keyword>
<evidence type="ECO:0000313" key="3">
    <source>
        <dbReference type="Proteomes" id="UP001501074"/>
    </source>
</evidence>
<organism evidence="2 3">
    <name type="scientific">Kineosporia mesophila</name>
    <dbReference type="NCBI Taxonomy" id="566012"/>
    <lineage>
        <taxon>Bacteria</taxon>
        <taxon>Bacillati</taxon>
        <taxon>Actinomycetota</taxon>
        <taxon>Actinomycetes</taxon>
        <taxon>Kineosporiales</taxon>
        <taxon>Kineosporiaceae</taxon>
        <taxon>Kineosporia</taxon>
    </lineage>
</organism>
<proteinExistence type="predicted"/>
<comment type="caution">
    <text evidence="2">The sequence shown here is derived from an EMBL/GenBank/DDBJ whole genome shotgun (WGS) entry which is preliminary data.</text>
</comment>
<feature type="region of interest" description="Disordered" evidence="1">
    <location>
        <begin position="33"/>
        <end position="58"/>
    </location>
</feature>
<dbReference type="RefSeq" id="WP_231484111.1">
    <property type="nucleotide sequence ID" value="NZ_BAAAZO010000001.1"/>
</dbReference>
<accession>A0ABP6YZ87</accession>
<gene>
    <name evidence="2" type="ORF">GCM10022223_05850</name>
</gene>
<dbReference type="Proteomes" id="UP001501074">
    <property type="component" value="Unassembled WGS sequence"/>
</dbReference>
<reference evidence="3" key="1">
    <citation type="journal article" date="2019" name="Int. J. Syst. Evol. Microbiol.">
        <title>The Global Catalogue of Microorganisms (GCM) 10K type strain sequencing project: providing services to taxonomists for standard genome sequencing and annotation.</title>
        <authorList>
            <consortium name="The Broad Institute Genomics Platform"/>
            <consortium name="The Broad Institute Genome Sequencing Center for Infectious Disease"/>
            <person name="Wu L."/>
            <person name="Ma J."/>
        </authorList>
    </citation>
    <scope>NUCLEOTIDE SEQUENCE [LARGE SCALE GENOMIC DNA]</scope>
    <source>
        <strain evidence="3">JCM 16902</strain>
    </source>
</reference>
<name>A0ABP6YZ87_9ACTN</name>
<feature type="compositionally biased region" description="Polar residues" evidence="1">
    <location>
        <begin position="33"/>
        <end position="47"/>
    </location>
</feature>
<dbReference type="EMBL" id="BAAAZO010000001">
    <property type="protein sequence ID" value="GAA3593753.1"/>
    <property type="molecule type" value="Genomic_DNA"/>
</dbReference>